<dbReference type="Proteomes" id="UP000315289">
    <property type="component" value="Unassembled WGS sequence"/>
</dbReference>
<name>A0A557SZI5_9ARCH</name>
<proteinExistence type="predicted"/>
<organism evidence="1 2">
    <name type="scientific">Candidatus Nitrosocosmicus arcticus</name>
    <dbReference type="NCBI Taxonomy" id="2035267"/>
    <lineage>
        <taxon>Archaea</taxon>
        <taxon>Nitrososphaerota</taxon>
        <taxon>Nitrososphaeria</taxon>
        <taxon>Nitrososphaerales</taxon>
        <taxon>Nitrososphaeraceae</taxon>
        <taxon>Candidatus Nitrosocosmicus</taxon>
    </lineage>
</organism>
<keyword evidence="2" id="KW-1185">Reference proteome</keyword>
<evidence type="ECO:0000313" key="2">
    <source>
        <dbReference type="Proteomes" id="UP000315289"/>
    </source>
</evidence>
<accession>A0A557SZI5</accession>
<evidence type="ECO:0000313" key="1">
    <source>
        <dbReference type="EMBL" id="TVP42006.1"/>
    </source>
</evidence>
<gene>
    <name evidence="1" type="ORF">NARC_10412</name>
</gene>
<reference evidence="1 2" key="1">
    <citation type="journal article" date="2019" name="Front. Microbiol.">
        <title>Ammonia Oxidation by the Arctic Terrestrial Thaumarchaeote Candidatus Nitrosocosmicus arcticus Is Stimulated by Increasing Temperatures.</title>
        <authorList>
            <person name="Alves R.J.E."/>
            <person name="Kerou M."/>
            <person name="Zappe A."/>
            <person name="Bittner R."/>
            <person name="Abby S.S."/>
            <person name="Schmidt H.A."/>
            <person name="Pfeifer K."/>
            <person name="Schleper C."/>
        </authorList>
    </citation>
    <scope>NUCLEOTIDE SEQUENCE [LARGE SCALE GENOMIC DNA]</scope>
    <source>
        <strain evidence="1 2">Kfb</strain>
    </source>
</reference>
<comment type="caution">
    <text evidence="1">The sequence shown here is derived from an EMBL/GenBank/DDBJ whole genome shotgun (WGS) entry which is preliminary data.</text>
</comment>
<sequence>MISDYINVIKVLIQIANERGISDSEIYSRLNCDIENKIVNSDRREKTRCVKDLI</sequence>
<dbReference type="AlphaFoldDB" id="A0A557SZI5"/>
<protein>
    <submittedName>
        <fullName evidence="1">Uncharacterized protein</fullName>
    </submittedName>
</protein>
<dbReference type="EMBL" id="VOAH01000001">
    <property type="protein sequence ID" value="TVP42006.1"/>
    <property type="molecule type" value="Genomic_DNA"/>
</dbReference>